<evidence type="ECO:0000256" key="1">
    <source>
        <dbReference type="SAM" id="MobiDB-lite"/>
    </source>
</evidence>
<dbReference type="OrthoDB" id="202415at2759"/>
<dbReference type="InterPro" id="IPR051091">
    <property type="entry name" value="O-Glucosyltr/Glycosyltrsf_90"/>
</dbReference>
<reference evidence="4 5" key="1">
    <citation type="submission" date="2019-06" db="EMBL/GenBank/DDBJ databases">
        <title>A chromosomal-level reference genome of Carpinus fangiana (Coryloideae, Betulaceae).</title>
        <authorList>
            <person name="Yang X."/>
            <person name="Wang Z."/>
            <person name="Zhang L."/>
            <person name="Hao G."/>
            <person name="Liu J."/>
            <person name="Yang Y."/>
        </authorList>
    </citation>
    <scope>NUCLEOTIDE SEQUENCE [LARGE SCALE GENOMIC DNA]</scope>
    <source>
        <strain evidence="4">Cfa_2016G</strain>
        <tissue evidence="4">Leaf</tissue>
    </source>
</reference>
<dbReference type="Proteomes" id="UP000327013">
    <property type="component" value="Chromosome 1"/>
</dbReference>
<dbReference type="GO" id="GO:0006396">
    <property type="term" value="P:RNA processing"/>
    <property type="evidence" value="ECO:0007669"/>
    <property type="project" value="InterPro"/>
</dbReference>
<feature type="region of interest" description="Disordered" evidence="1">
    <location>
        <begin position="103"/>
        <end position="129"/>
    </location>
</feature>
<feature type="transmembrane region" description="Helical" evidence="2">
    <location>
        <begin position="428"/>
        <end position="450"/>
    </location>
</feature>
<keyword evidence="2" id="KW-1133">Transmembrane helix</keyword>
<protein>
    <recommendedName>
        <fullName evidence="3">A to I editase domain-containing protein</fullName>
    </recommendedName>
</protein>
<keyword evidence="5" id="KW-1185">Reference proteome</keyword>
<dbReference type="Pfam" id="PF02137">
    <property type="entry name" value="A_deamin"/>
    <property type="match status" value="1"/>
</dbReference>
<dbReference type="SMART" id="SM00552">
    <property type="entry name" value="ADEAMc"/>
    <property type="match status" value="1"/>
</dbReference>
<organism evidence="4 5">
    <name type="scientific">Carpinus fangiana</name>
    <dbReference type="NCBI Taxonomy" id="176857"/>
    <lineage>
        <taxon>Eukaryota</taxon>
        <taxon>Viridiplantae</taxon>
        <taxon>Streptophyta</taxon>
        <taxon>Embryophyta</taxon>
        <taxon>Tracheophyta</taxon>
        <taxon>Spermatophyta</taxon>
        <taxon>Magnoliopsida</taxon>
        <taxon>eudicotyledons</taxon>
        <taxon>Gunneridae</taxon>
        <taxon>Pentapetalae</taxon>
        <taxon>rosids</taxon>
        <taxon>fabids</taxon>
        <taxon>Fagales</taxon>
        <taxon>Betulaceae</taxon>
        <taxon>Carpinus</taxon>
    </lineage>
</organism>
<dbReference type="SMART" id="SM00672">
    <property type="entry name" value="CAP10"/>
    <property type="match status" value="1"/>
</dbReference>
<dbReference type="Pfam" id="PF05686">
    <property type="entry name" value="Glyco_transf_90"/>
    <property type="match status" value="2"/>
</dbReference>
<keyword evidence="2" id="KW-0472">Membrane</keyword>
<name>A0A5N6QM38_9ROSI</name>
<dbReference type="PANTHER" id="PTHR12203:SF74">
    <property type="entry name" value="GLYCOSYLTRANSFERASE"/>
    <property type="match status" value="1"/>
</dbReference>
<keyword evidence="2" id="KW-0812">Transmembrane</keyword>
<evidence type="ECO:0000313" key="5">
    <source>
        <dbReference type="Proteomes" id="UP000327013"/>
    </source>
</evidence>
<evidence type="ECO:0000259" key="3">
    <source>
        <dbReference type="PROSITE" id="PS50141"/>
    </source>
</evidence>
<dbReference type="GO" id="GO:0003723">
    <property type="term" value="F:RNA binding"/>
    <property type="evidence" value="ECO:0007669"/>
    <property type="project" value="InterPro"/>
</dbReference>
<dbReference type="GO" id="GO:0004000">
    <property type="term" value="F:adenosine deaminase activity"/>
    <property type="evidence" value="ECO:0007669"/>
    <property type="project" value="InterPro"/>
</dbReference>
<feature type="region of interest" description="Disordered" evidence="1">
    <location>
        <begin position="168"/>
        <end position="195"/>
    </location>
</feature>
<gene>
    <name evidence="4" type="ORF">FH972_003949</name>
</gene>
<dbReference type="InterPro" id="IPR006598">
    <property type="entry name" value="CAP10"/>
</dbReference>
<accession>A0A5N6QM38</accession>
<proteinExistence type="predicted"/>
<evidence type="ECO:0000256" key="2">
    <source>
        <dbReference type="SAM" id="Phobius"/>
    </source>
</evidence>
<dbReference type="EMBL" id="CM017321">
    <property type="protein sequence ID" value="KAE7999531.1"/>
    <property type="molecule type" value="Genomic_DNA"/>
</dbReference>
<dbReference type="PANTHER" id="PTHR12203">
    <property type="entry name" value="KDEL LYS-ASP-GLU-LEU CONTAINING - RELATED"/>
    <property type="match status" value="1"/>
</dbReference>
<dbReference type="PROSITE" id="PS50141">
    <property type="entry name" value="A_DEAMIN_EDITASE"/>
    <property type="match status" value="1"/>
</dbReference>
<evidence type="ECO:0000313" key="4">
    <source>
        <dbReference type="EMBL" id="KAE7999531.1"/>
    </source>
</evidence>
<dbReference type="InterPro" id="IPR002466">
    <property type="entry name" value="A_deamin"/>
</dbReference>
<dbReference type="AlphaFoldDB" id="A0A5N6QM38"/>
<feature type="domain" description="A to I editase" evidence="3">
    <location>
        <begin position="51"/>
        <end position="384"/>
    </location>
</feature>
<sequence>MAEKSWGEKVSHKVYSLYNSLPKKGKPQGREVTVLAAFLLSSPSQDLEVVALGTGTKCLGRSLLSPRGDAVNDSHAEIIARRALLRFFYVQIQILTRFHNKQKDVDGSNELQGGDVNNLPFQPDPDSLGQGKYTMKPGWQLHLYISQLPCGVASLSCPLSPLESNLPREMDSRSHIGDVSSSMSEPPEASVENNDDASQLICSVQRKPGRGDSTLSVSCSDKIARWNVVGVQGALLSYFLQPVYLSSVTVGRSPNSPEMFLLEDCLKRALYDRIQPLSNKLMSPFQVNQPIFSVAPVPPKEFQHAVSALSTLTCGYSVCWNKSGLHEVILGTTGRKQGASTKGALYPSTESSLCKKRLLEIFLSLGHECQMKYPANGISYRALKRRSAASCKSSMKKSNQKQVNLSWSGLGLPRHLAGPRWRRVKKNVATLTAIFFFLVLVCVLAFVGWIDASVFSGGCTQKTIQGLTKSPQKQEFPLKCTKGNITQTCPRDYPTTHKPTNPDRPLLINTTCPSYFRWIHEDLRHWKDTGITRDMVERARRTAHFRLLIVDGKAYVEKYRPSIQTRDMFTLWGILQLLRWYPGRLPDLDLMFDCDDRPVVRSKDFRGPNAGPPPLFRYCSDGWSLDIVFPDWSFWGWAETNIKPWRSMLEDIKEGNKRSKWKDRVPYAYWRGNPFVAATRKDLLKCNASDKDEWNTRLYVQDWVKESKIGYKQSNLEDQCAHRYKIYIEGWAWSVSEKYILACDSTALLAEAIGEAGSKFLQEGLKMEYIYDYMFHLLNEYGKLFRFKPSIPPGAVELCSETMACLAKGTWEKFMVESMVKSPADSPPCTMPPPFDPSSLRAFLETKDKSIKQVEMWENEYWQNRNN</sequence>